<dbReference type="EMBL" id="JAHQIW010004332">
    <property type="protein sequence ID" value="KAJ1361987.1"/>
    <property type="molecule type" value="Genomic_DNA"/>
</dbReference>
<evidence type="ECO:0000313" key="2">
    <source>
        <dbReference type="Proteomes" id="UP001196413"/>
    </source>
</evidence>
<evidence type="ECO:0000313" key="1">
    <source>
        <dbReference type="EMBL" id="KAJ1361987.1"/>
    </source>
</evidence>
<name>A0AAD5N567_PARTN</name>
<accession>A0AAD5N567</accession>
<dbReference type="AlphaFoldDB" id="A0AAD5N567"/>
<comment type="caution">
    <text evidence="1">The sequence shown here is derived from an EMBL/GenBank/DDBJ whole genome shotgun (WGS) entry which is preliminary data.</text>
</comment>
<keyword evidence="2" id="KW-1185">Reference proteome</keyword>
<protein>
    <submittedName>
        <fullName evidence="1">Uncharacterized protein</fullName>
    </submittedName>
</protein>
<dbReference type="Proteomes" id="UP001196413">
    <property type="component" value="Unassembled WGS sequence"/>
</dbReference>
<reference evidence="1" key="1">
    <citation type="submission" date="2021-06" db="EMBL/GenBank/DDBJ databases">
        <title>Parelaphostrongylus tenuis whole genome reference sequence.</title>
        <authorList>
            <person name="Garwood T.J."/>
            <person name="Larsen P.A."/>
            <person name="Fountain-Jones N.M."/>
            <person name="Garbe J.R."/>
            <person name="Macchietto M.G."/>
            <person name="Kania S.A."/>
            <person name="Gerhold R.W."/>
            <person name="Richards J.E."/>
            <person name="Wolf T.M."/>
        </authorList>
    </citation>
    <scope>NUCLEOTIDE SEQUENCE</scope>
    <source>
        <strain evidence="1">MNPRO001-30</strain>
        <tissue evidence="1">Meninges</tissue>
    </source>
</reference>
<gene>
    <name evidence="1" type="ORF">KIN20_021393</name>
</gene>
<sequence>MTQPDLEFTINGVKYNVSATQYVIDIEIEDGTVSAMLSSQRFCVHAICIKSMHV</sequence>
<organism evidence="1 2">
    <name type="scientific">Parelaphostrongylus tenuis</name>
    <name type="common">Meningeal worm</name>
    <dbReference type="NCBI Taxonomy" id="148309"/>
    <lineage>
        <taxon>Eukaryota</taxon>
        <taxon>Metazoa</taxon>
        <taxon>Ecdysozoa</taxon>
        <taxon>Nematoda</taxon>
        <taxon>Chromadorea</taxon>
        <taxon>Rhabditida</taxon>
        <taxon>Rhabditina</taxon>
        <taxon>Rhabditomorpha</taxon>
        <taxon>Strongyloidea</taxon>
        <taxon>Metastrongylidae</taxon>
        <taxon>Parelaphostrongylus</taxon>
    </lineage>
</organism>
<proteinExistence type="predicted"/>